<comment type="similarity">
    <text evidence="1">Belongs to the ANP1/MMN9/VAN1 family.</text>
</comment>
<protein>
    <recommendedName>
        <fullName evidence="5">Mannan polymerase complex subunit MNN9</fullName>
    </recommendedName>
</protein>
<dbReference type="InterPro" id="IPR029044">
    <property type="entry name" value="Nucleotide-diphossugar_trans"/>
</dbReference>
<dbReference type="PANTHER" id="PTHR43083:SF6">
    <property type="entry name" value="MANNAN POLYMERASE COMPLEXES SUBUNIT MNN9"/>
    <property type="match status" value="1"/>
</dbReference>
<organism evidence="3 4">
    <name type="scientific">Magallana gigas</name>
    <name type="common">Pacific oyster</name>
    <name type="synonym">Crassostrea gigas</name>
    <dbReference type="NCBI Taxonomy" id="29159"/>
    <lineage>
        <taxon>Eukaryota</taxon>
        <taxon>Metazoa</taxon>
        <taxon>Spiralia</taxon>
        <taxon>Lophotrochozoa</taxon>
        <taxon>Mollusca</taxon>
        <taxon>Bivalvia</taxon>
        <taxon>Autobranchia</taxon>
        <taxon>Pteriomorphia</taxon>
        <taxon>Ostreida</taxon>
        <taxon>Ostreoidea</taxon>
        <taxon>Ostreidae</taxon>
        <taxon>Magallana</taxon>
    </lineage>
</organism>
<evidence type="ECO:0000313" key="3">
    <source>
        <dbReference type="EnsemblMetazoa" id="G23095.1:cds"/>
    </source>
</evidence>
<dbReference type="Pfam" id="PF03452">
    <property type="entry name" value="Anp1"/>
    <property type="match status" value="1"/>
</dbReference>
<dbReference type="OrthoDB" id="2405412at2759"/>
<dbReference type="PANTHER" id="PTHR43083">
    <property type="entry name" value="MANNAN POLYMERASE II"/>
    <property type="match status" value="1"/>
</dbReference>
<dbReference type="AlphaFoldDB" id="A0A8W8KD13"/>
<keyword evidence="2" id="KW-0472">Membrane</keyword>
<dbReference type="GO" id="GO:0006487">
    <property type="term" value="P:protein N-linked glycosylation"/>
    <property type="evidence" value="ECO:0007669"/>
    <property type="project" value="TreeGrafter"/>
</dbReference>
<evidence type="ECO:0000256" key="2">
    <source>
        <dbReference type="SAM" id="Phobius"/>
    </source>
</evidence>
<feature type="transmembrane region" description="Helical" evidence="2">
    <location>
        <begin position="12"/>
        <end position="31"/>
    </location>
</feature>
<dbReference type="EnsemblMetazoa" id="G23095.1">
    <property type="protein sequence ID" value="G23095.1:cds"/>
    <property type="gene ID" value="G23095"/>
</dbReference>
<keyword evidence="2" id="KW-1133">Transmembrane helix</keyword>
<accession>A0A8W8KD13</accession>
<dbReference type="OMA" id="WVESDKG"/>
<dbReference type="Proteomes" id="UP000005408">
    <property type="component" value="Unassembled WGS sequence"/>
</dbReference>
<dbReference type="GO" id="GO:0000136">
    <property type="term" value="C:mannan polymerase complex"/>
    <property type="evidence" value="ECO:0007669"/>
    <property type="project" value="TreeGrafter"/>
</dbReference>
<dbReference type="Gene3D" id="3.90.550.10">
    <property type="entry name" value="Spore Coat Polysaccharide Biosynthesis Protein SpsA, Chain A"/>
    <property type="match status" value="1"/>
</dbReference>
<evidence type="ECO:0000313" key="4">
    <source>
        <dbReference type="Proteomes" id="UP000005408"/>
    </source>
</evidence>
<sequence>MYNIRKLKRLFSTFGIVICLFLLIHINLPWMKAFFGSNPHLILNNANRKSAVVKQLMEIKNAHDVNADDLFNPLKEVIGVPLRMEEMSFEEIQKSRWINTQKYSPNSLLDFVPPVPKFSVYDVVYQLKNDIMQKYLALDKRKYENHNIVILTPVHNSENDLVQYVQLIRELDYPKHKLSIVFGEDGSEDQTLQLGKDLCAELRREGFHRAEIFHFNITGQITGDWNEIHDQVQQYQRRKHLARARNLLLKAGLKDEEYVLWIDADVGVLPMDLIQQLIFADKDVVAPCCLYKKSEYTNVYDKNTWRETEYSLQEQKKLSKFQLVLEGYGPTIRLYLPHLRGEGRVVPLDGVGGCSLLVKAKCHRQGLHFPEEIFQNHIETEGLAKLAKSKGFGVYGVPFVEVYHK</sequence>
<keyword evidence="2" id="KW-0812">Transmembrane</keyword>
<reference evidence="3" key="1">
    <citation type="submission" date="2022-08" db="UniProtKB">
        <authorList>
            <consortium name="EnsemblMetazoa"/>
        </authorList>
    </citation>
    <scope>IDENTIFICATION</scope>
    <source>
        <strain evidence="3">05x7-T-G4-1.051#20</strain>
    </source>
</reference>
<proteinExistence type="inferred from homology"/>
<evidence type="ECO:0000256" key="1">
    <source>
        <dbReference type="ARBA" id="ARBA00037964"/>
    </source>
</evidence>
<dbReference type="GO" id="GO:0000009">
    <property type="term" value="F:alpha-1,6-mannosyltransferase activity"/>
    <property type="evidence" value="ECO:0007669"/>
    <property type="project" value="TreeGrafter"/>
</dbReference>
<dbReference type="GO" id="GO:0000032">
    <property type="term" value="P:cell wall mannoprotein biosynthetic process"/>
    <property type="evidence" value="ECO:0007669"/>
    <property type="project" value="TreeGrafter"/>
</dbReference>
<dbReference type="SUPFAM" id="SSF53448">
    <property type="entry name" value="Nucleotide-diphospho-sugar transferases"/>
    <property type="match status" value="1"/>
</dbReference>
<dbReference type="InterPro" id="IPR052086">
    <property type="entry name" value="Mannan_Polymerase_Subunit"/>
</dbReference>
<keyword evidence="4" id="KW-1185">Reference proteome</keyword>
<evidence type="ECO:0008006" key="5">
    <source>
        <dbReference type="Google" id="ProtNLM"/>
    </source>
</evidence>
<name>A0A8W8KD13_MAGGI</name>